<proteinExistence type="predicted"/>
<keyword evidence="2" id="KW-1185">Reference proteome</keyword>
<dbReference type="Proteomes" id="UP001150581">
    <property type="component" value="Unassembled WGS sequence"/>
</dbReference>
<accession>A0ACC1IRJ2</accession>
<evidence type="ECO:0000313" key="2">
    <source>
        <dbReference type="Proteomes" id="UP001150581"/>
    </source>
</evidence>
<sequence>MEDCLQTFRADGTKIKDGETVPSGRQKWNRNMAAVLSLRIILNALLTGERPLRFLRKNTLSESAEAKFTTTSKTLIKPKAKPKRVRKNPSSPASSLQKKQQID</sequence>
<organism evidence="1 2">
    <name type="scientific">Kickxella alabastrina</name>
    <dbReference type="NCBI Taxonomy" id="61397"/>
    <lineage>
        <taxon>Eukaryota</taxon>
        <taxon>Fungi</taxon>
        <taxon>Fungi incertae sedis</taxon>
        <taxon>Zoopagomycota</taxon>
        <taxon>Kickxellomycotina</taxon>
        <taxon>Kickxellomycetes</taxon>
        <taxon>Kickxellales</taxon>
        <taxon>Kickxellaceae</taxon>
        <taxon>Kickxella</taxon>
    </lineage>
</organism>
<protein>
    <submittedName>
        <fullName evidence="1">Uncharacterized protein</fullName>
    </submittedName>
</protein>
<comment type="caution">
    <text evidence="1">The sequence shown here is derived from an EMBL/GenBank/DDBJ whole genome shotgun (WGS) entry which is preliminary data.</text>
</comment>
<evidence type="ECO:0000313" key="1">
    <source>
        <dbReference type="EMBL" id="KAJ1899346.1"/>
    </source>
</evidence>
<gene>
    <name evidence="1" type="ORF">LPJ66_002170</name>
</gene>
<name>A0ACC1IRJ2_9FUNG</name>
<dbReference type="EMBL" id="JANBPG010000160">
    <property type="protein sequence ID" value="KAJ1899346.1"/>
    <property type="molecule type" value="Genomic_DNA"/>
</dbReference>
<reference evidence="1" key="1">
    <citation type="submission" date="2022-07" db="EMBL/GenBank/DDBJ databases">
        <title>Phylogenomic reconstructions and comparative analyses of Kickxellomycotina fungi.</title>
        <authorList>
            <person name="Reynolds N.K."/>
            <person name="Stajich J.E."/>
            <person name="Barry K."/>
            <person name="Grigoriev I.V."/>
            <person name="Crous P."/>
            <person name="Smith M.E."/>
        </authorList>
    </citation>
    <scope>NUCLEOTIDE SEQUENCE</scope>
    <source>
        <strain evidence="1">Benny 63K</strain>
    </source>
</reference>